<dbReference type="GO" id="GO:0004674">
    <property type="term" value="F:protein serine/threonine kinase activity"/>
    <property type="evidence" value="ECO:0007669"/>
    <property type="project" value="UniProtKB-KW"/>
</dbReference>
<dbReference type="InterPro" id="IPR000719">
    <property type="entry name" value="Prot_kinase_dom"/>
</dbReference>
<feature type="cross-link" description="Glycyl lysine isopeptide (Lys-Gly) (interchain with G-Cter in SUMO2)" evidence="10">
    <location>
        <position position="158"/>
    </location>
</feature>
<dbReference type="EMBL" id="GG662621">
    <property type="protein sequence ID" value="EDK31534.2"/>
    <property type="molecule type" value="Genomic_DNA"/>
</dbReference>
<evidence type="ECO:0000256" key="11">
    <source>
        <dbReference type="PROSITE-ProRule" id="PRU10141"/>
    </source>
</evidence>
<evidence type="ECO:0000313" key="15">
    <source>
        <dbReference type="EMBL" id="EDK31534.2"/>
    </source>
</evidence>
<keyword evidence="3 9" id="KW-0547">Nucleotide-binding</keyword>
<dbReference type="InterPro" id="IPR011009">
    <property type="entry name" value="Kinase-like_dom_sf"/>
</dbReference>
<evidence type="ECO:0000256" key="5">
    <source>
        <dbReference type="ARBA" id="ARBA00022840"/>
    </source>
</evidence>
<dbReference type="SMART" id="SM00220">
    <property type="entry name" value="S_TKc"/>
    <property type="match status" value="1"/>
</dbReference>
<dbReference type="eggNOG" id="KOG0580">
    <property type="taxonomic scope" value="Eukaryota"/>
</dbReference>
<dbReference type="EC" id="2.7.11.1" evidence="12"/>
<feature type="binding site" evidence="9">
    <location>
        <begin position="109"/>
        <end position="111"/>
    </location>
    <ligand>
        <name>ATP</name>
        <dbReference type="ChEBI" id="CHEBI:30616"/>
    </ligand>
</feature>
<dbReference type="CDD" id="cd14007">
    <property type="entry name" value="STKc_Aurora"/>
    <property type="match status" value="1"/>
</dbReference>
<dbReference type="InterPro" id="IPR017441">
    <property type="entry name" value="Protein_kinase_ATP_BS"/>
</dbReference>
<feature type="coiled-coil region" evidence="13">
    <location>
        <begin position="387"/>
        <end position="461"/>
    </location>
</feature>
<dbReference type="InterPro" id="IPR030616">
    <property type="entry name" value="Aur-like"/>
</dbReference>
<keyword evidence="13" id="KW-0175">Coiled coil</keyword>
<evidence type="ECO:0000256" key="6">
    <source>
        <dbReference type="ARBA" id="ARBA00047899"/>
    </source>
</evidence>
<keyword evidence="5 9" id="KW-0067">ATP-binding</keyword>
<dbReference type="InterPro" id="IPR008271">
    <property type="entry name" value="Ser/Thr_kinase_AS"/>
</dbReference>
<evidence type="ECO:0000256" key="12">
    <source>
        <dbReference type="RuleBase" id="RU367134"/>
    </source>
</evidence>
<dbReference type="STRING" id="312017.A4VDB2"/>
<feature type="binding site" evidence="9">
    <location>
        <position position="174"/>
    </location>
    <ligand>
        <name>ATP</name>
        <dbReference type="ChEBI" id="CHEBI:30616"/>
    </ligand>
</feature>
<keyword evidence="1 12" id="KW-0723">Serine/threonine-protein kinase</keyword>
<feature type="active site" description="Proton acceptor" evidence="8">
    <location>
        <position position="156"/>
    </location>
</feature>
<reference evidence="16" key="1">
    <citation type="journal article" date="2006" name="PLoS Biol.">
        <title>Macronuclear genome sequence of the ciliate Tetrahymena thermophila, a model eukaryote.</title>
        <authorList>
            <person name="Eisen J.A."/>
            <person name="Coyne R.S."/>
            <person name="Wu M."/>
            <person name="Wu D."/>
            <person name="Thiagarajan M."/>
            <person name="Wortman J.R."/>
            <person name="Badger J.H."/>
            <person name="Ren Q."/>
            <person name="Amedeo P."/>
            <person name="Jones K.M."/>
            <person name="Tallon L.J."/>
            <person name="Delcher A.L."/>
            <person name="Salzberg S.L."/>
            <person name="Silva J.C."/>
            <person name="Haas B.J."/>
            <person name="Majoros W.H."/>
            <person name="Farzad M."/>
            <person name="Carlton J.M."/>
            <person name="Smith R.K. Jr."/>
            <person name="Garg J."/>
            <person name="Pearlman R.E."/>
            <person name="Karrer K.M."/>
            <person name="Sun L."/>
            <person name="Manning G."/>
            <person name="Elde N.C."/>
            <person name="Turkewitz A.P."/>
            <person name="Asai D.J."/>
            <person name="Wilkes D.E."/>
            <person name="Wang Y."/>
            <person name="Cai H."/>
            <person name="Collins K."/>
            <person name="Stewart B.A."/>
            <person name="Lee S.R."/>
            <person name="Wilamowska K."/>
            <person name="Weinberg Z."/>
            <person name="Ruzzo W.L."/>
            <person name="Wloga D."/>
            <person name="Gaertig J."/>
            <person name="Frankel J."/>
            <person name="Tsao C.-C."/>
            <person name="Gorovsky M.A."/>
            <person name="Keeling P.J."/>
            <person name="Waller R.F."/>
            <person name="Patron N.J."/>
            <person name="Cherry J.M."/>
            <person name="Stover N.A."/>
            <person name="Krieger C.J."/>
            <person name="del Toro C."/>
            <person name="Ryder H.F."/>
            <person name="Williamson S.C."/>
            <person name="Barbeau R.A."/>
            <person name="Hamilton E.P."/>
            <person name="Orias E."/>
        </authorList>
    </citation>
    <scope>NUCLEOTIDE SEQUENCE [LARGE SCALE GENOMIC DNA]</scope>
    <source>
        <strain evidence="16">SB210</strain>
    </source>
</reference>
<dbReference type="SUPFAM" id="SSF56112">
    <property type="entry name" value="Protein kinase-like (PK-like)"/>
    <property type="match status" value="1"/>
</dbReference>
<dbReference type="GeneID" id="7843485"/>
<evidence type="ECO:0000256" key="7">
    <source>
        <dbReference type="ARBA" id="ARBA00048679"/>
    </source>
</evidence>
<proteinExistence type="inferred from homology"/>
<dbReference type="GO" id="GO:0005524">
    <property type="term" value="F:ATP binding"/>
    <property type="evidence" value="ECO:0007669"/>
    <property type="project" value="UniProtKB-UniRule"/>
</dbReference>
<dbReference type="KEGG" id="tet:TTHERM_00221019"/>
<comment type="catalytic activity">
    <reaction evidence="6 12">
        <text>L-threonyl-[protein] + ATP = O-phospho-L-threonyl-[protein] + ADP + H(+)</text>
        <dbReference type="Rhea" id="RHEA:46608"/>
        <dbReference type="Rhea" id="RHEA-COMP:11060"/>
        <dbReference type="Rhea" id="RHEA-COMP:11605"/>
        <dbReference type="ChEBI" id="CHEBI:15378"/>
        <dbReference type="ChEBI" id="CHEBI:30013"/>
        <dbReference type="ChEBI" id="CHEBI:30616"/>
        <dbReference type="ChEBI" id="CHEBI:61977"/>
        <dbReference type="ChEBI" id="CHEBI:456216"/>
        <dbReference type="EC" id="2.7.11.1"/>
    </reaction>
</comment>
<feature type="coiled-coil region" evidence="13">
    <location>
        <begin position="489"/>
        <end position="557"/>
    </location>
</feature>
<feature type="domain" description="Protein kinase" evidence="14">
    <location>
        <begin position="31"/>
        <end position="294"/>
    </location>
</feature>
<organism evidence="15 16">
    <name type="scientific">Tetrahymena thermophila (strain SB210)</name>
    <dbReference type="NCBI Taxonomy" id="312017"/>
    <lineage>
        <taxon>Eukaryota</taxon>
        <taxon>Sar</taxon>
        <taxon>Alveolata</taxon>
        <taxon>Ciliophora</taxon>
        <taxon>Intramacronucleata</taxon>
        <taxon>Oligohymenophorea</taxon>
        <taxon>Hymenostomatida</taxon>
        <taxon>Tetrahymenina</taxon>
        <taxon>Tetrahymenidae</taxon>
        <taxon>Tetrahymena</taxon>
    </lineage>
</organism>
<evidence type="ECO:0000256" key="10">
    <source>
        <dbReference type="PIRSR" id="PIRSR630616-3"/>
    </source>
</evidence>
<dbReference type="FunFam" id="1.10.510.10:FF:000235">
    <property type="entry name" value="Serine/threonine-protein kinase ark1"/>
    <property type="match status" value="1"/>
</dbReference>
<keyword evidence="16" id="KW-1185">Reference proteome</keyword>
<comment type="catalytic activity">
    <reaction evidence="7 12">
        <text>L-seryl-[protein] + ATP = O-phospho-L-seryl-[protein] + ADP + H(+)</text>
        <dbReference type="Rhea" id="RHEA:17989"/>
        <dbReference type="Rhea" id="RHEA-COMP:9863"/>
        <dbReference type="Rhea" id="RHEA-COMP:11604"/>
        <dbReference type="ChEBI" id="CHEBI:15378"/>
        <dbReference type="ChEBI" id="CHEBI:29999"/>
        <dbReference type="ChEBI" id="CHEBI:30616"/>
        <dbReference type="ChEBI" id="CHEBI:83421"/>
        <dbReference type="ChEBI" id="CHEBI:456216"/>
        <dbReference type="EC" id="2.7.11.1"/>
    </reaction>
</comment>
<keyword evidence="4 12" id="KW-0418">Kinase</keyword>
<dbReference type="RefSeq" id="XP_001470914.2">
    <property type="nucleotide sequence ID" value="XM_001470864.2"/>
</dbReference>
<evidence type="ECO:0000313" key="16">
    <source>
        <dbReference type="Proteomes" id="UP000009168"/>
    </source>
</evidence>
<dbReference type="PROSITE" id="PS00108">
    <property type="entry name" value="PROTEIN_KINASE_ST"/>
    <property type="match status" value="1"/>
</dbReference>
<dbReference type="HOGENOM" id="CLU_519242_0_0_1"/>
<dbReference type="Proteomes" id="UP000009168">
    <property type="component" value="Unassembled WGS sequence"/>
</dbReference>
<dbReference type="PROSITE" id="PS00107">
    <property type="entry name" value="PROTEIN_KINASE_ATP"/>
    <property type="match status" value="1"/>
</dbReference>
<gene>
    <name evidence="15" type="ORF">TTHERM_00221019</name>
</gene>
<evidence type="ECO:0000259" key="14">
    <source>
        <dbReference type="PROSITE" id="PS50011"/>
    </source>
</evidence>
<dbReference type="OrthoDB" id="302269at2759"/>
<evidence type="ECO:0000256" key="4">
    <source>
        <dbReference type="ARBA" id="ARBA00022777"/>
    </source>
</evidence>
<keyword evidence="2 12" id="KW-0808">Transferase</keyword>
<dbReference type="Pfam" id="PF00069">
    <property type="entry name" value="Pkinase"/>
    <property type="match status" value="1"/>
</dbReference>
<evidence type="ECO:0000256" key="2">
    <source>
        <dbReference type="ARBA" id="ARBA00022679"/>
    </source>
</evidence>
<comment type="similarity">
    <text evidence="12">Belongs to the protein kinase superfamily. Ser/Thr protein kinase family. Aurora subfamily.</text>
</comment>
<evidence type="ECO:0000256" key="8">
    <source>
        <dbReference type="PIRSR" id="PIRSR630616-1"/>
    </source>
</evidence>
<evidence type="ECO:0000256" key="9">
    <source>
        <dbReference type="PIRSR" id="PIRSR630616-2"/>
    </source>
</evidence>
<evidence type="ECO:0000256" key="13">
    <source>
        <dbReference type="SAM" id="Coils"/>
    </source>
</evidence>
<feature type="binding site" evidence="9 11">
    <location>
        <position position="60"/>
    </location>
    <ligand>
        <name>ATP</name>
        <dbReference type="ChEBI" id="CHEBI:30616"/>
    </ligand>
</feature>
<accession>A4VDB2</accession>
<dbReference type="Gene3D" id="1.20.5.1700">
    <property type="match status" value="1"/>
</dbReference>
<dbReference type="PROSITE" id="PS50011">
    <property type="entry name" value="PROTEIN_KINASE_DOM"/>
    <property type="match status" value="1"/>
</dbReference>
<evidence type="ECO:0000256" key="1">
    <source>
        <dbReference type="ARBA" id="ARBA00022527"/>
    </source>
</evidence>
<sequence>MPKLNQVKERYIYLSPTVQAGWEDESNINDFDGQKVLGKGAFGKVIRVLHRKSQLIYAIKEINKKNLKLNNMVEQVTNEVKIMYSLNHPYILKLYNHFEDDTNIYLVLEYAQGGQLYVQLWKQPNHQFEEKKVAKYIFQLCKALELCHSKGIIHRDIKPENILLDKDGNVKLADFGWSNFKQRESDIRTTFCGTLDYLAPEMLQSNHQHDFGVDIWSVGVLAYELLSGASPFAPKNNQNNADYVENTTKQNIKNLRYEYPKNFPIMAKDLITKILVVDPKSRLSLKEILAHPWIQTNCQNENIQLFETIDSGKEVKKGKLTDETGQEVKTVFTNEEIYKYSRPDSIINKDYDESFTKKENFQGSSKNISNASFIQNANSGDLNKKIIDQLQTQIKKLQSDYQAAELEKQKKNKEVESLKQQLNYMSNSSQSGMDSKMLEKLKEKDEKYNLLKKEYDYIKEKFTEQEKIIEKMQKSSQQSTQYQGNSDEIDRLKDENLFLRAQNDQYKTQLNQQKSVSDRKSPIEDMMQRINEYREKYEKMKDELLKCQQELIKLQSQKSGNLQSSVTSNSSSQQLGDLDVYLEELKQKQLKQLNEVTKKK</sequence>
<evidence type="ECO:0000256" key="3">
    <source>
        <dbReference type="ARBA" id="ARBA00022741"/>
    </source>
</evidence>
<dbReference type="PANTHER" id="PTHR24350">
    <property type="entry name" value="SERINE/THREONINE-PROTEIN KINASE IAL-RELATED"/>
    <property type="match status" value="1"/>
</dbReference>
<dbReference type="InParanoid" id="A4VDB2"/>
<dbReference type="AlphaFoldDB" id="A4VDB2"/>
<name>A4VDB2_TETTS</name>
<feature type="binding site" evidence="9">
    <location>
        <begin position="160"/>
        <end position="161"/>
    </location>
    <ligand>
        <name>ATP</name>
        <dbReference type="ChEBI" id="CHEBI:30616"/>
    </ligand>
</feature>
<protein>
    <recommendedName>
        <fullName evidence="12">Aurora kinase</fullName>
        <ecNumber evidence="12">2.7.11.1</ecNumber>
    </recommendedName>
</protein>
<dbReference type="Gene3D" id="1.10.510.10">
    <property type="entry name" value="Transferase(Phosphotransferase) domain 1"/>
    <property type="match status" value="1"/>
</dbReference>
<dbReference type="FunFam" id="3.30.200.20:FF:000042">
    <property type="entry name" value="Aurora kinase A"/>
    <property type="match status" value="1"/>
</dbReference>